<dbReference type="Gene3D" id="4.10.320.10">
    <property type="entry name" value="E3-binding domain"/>
    <property type="match status" value="1"/>
</dbReference>
<dbReference type="Proteomes" id="UP000247591">
    <property type="component" value="Unassembled WGS sequence"/>
</dbReference>
<accession>A0A318S4Z5</accession>
<dbReference type="InterPro" id="IPR036625">
    <property type="entry name" value="E3-bd_dom_sf"/>
</dbReference>
<feature type="domain" description="Lsr2 dimerization" evidence="3">
    <location>
        <begin position="1"/>
        <end position="64"/>
    </location>
</feature>
<gene>
    <name evidence="5" type="ORF">DFR67_103130</name>
</gene>
<feature type="compositionally biased region" description="Low complexity" evidence="2">
    <location>
        <begin position="71"/>
        <end position="83"/>
    </location>
</feature>
<dbReference type="EMBL" id="QJSP01000003">
    <property type="protein sequence ID" value="PYE19219.1"/>
    <property type="molecule type" value="Genomic_DNA"/>
</dbReference>
<dbReference type="OrthoDB" id="4113332at2"/>
<keyword evidence="1" id="KW-0238">DNA-binding</keyword>
<dbReference type="Pfam" id="PF23359">
    <property type="entry name" value="Lsr2_DNA-bd"/>
    <property type="match status" value="1"/>
</dbReference>
<comment type="caution">
    <text evidence="5">The sequence shown here is derived from an EMBL/GenBank/DDBJ whole genome shotgun (WGS) entry which is preliminary data.</text>
</comment>
<dbReference type="GO" id="GO:0003677">
    <property type="term" value="F:DNA binding"/>
    <property type="evidence" value="ECO:0007669"/>
    <property type="project" value="UniProtKB-KW"/>
</dbReference>
<reference evidence="5 6" key="1">
    <citation type="submission" date="2018-06" db="EMBL/GenBank/DDBJ databases">
        <title>Genomic Encyclopedia of Type Strains, Phase IV (KMG-IV): sequencing the most valuable type-strain genomes for metagenomic binning, comparative biology and taxonomic classification.</title>
        <authorList>
            <person name="Goeker M."/>
        </authorList>
    </citation>
    <scope>NUCLEOTIDE SEQUENCE [LARGE SCALE GENOMIC DNA]</scope>
    <source>
        <strain evidence="5 6">DSM 45521</strain>
    </source>
</reference>
<protein>
    <submittedName>
        <fullName evidence="5">Lsr2 protein</fullName>
    </submittedName>
</protein>
<organism evidence="5 6">
    <name type="scientific">Williamsia limnetica</name>
    <dbReference type="NCBI Taxonomy" id="882452"/>
    <lineage>
        <taxon>Bacteria</taxon>
        <taxon>Bacillati</taxon>
        <taxon>Actinomycetota</taxon>
        <taxon>Actinomycetes</taxon>
        <taxon>Mycobacteriales</taxon>
        <taxon>Nocardiaceae</taxon>
        <taxon>Williamsia</taxon>
    </lineage>
</organism>
<dbReference type="GO" id="GO:0016746">
    <property type="term" value="F:acyltransferase activity"/>
    <property type="evidence" value="ECO:0007669"/>
    <property type="project" value="InterPro"/>
</dbReference>
<dbReference type="RefSeq" id="WP_110468457.1">
    <property type="nucleotide sequence ID" value="NZ_QJSP01000003.1"/>
</dbReference>
<feature type="compositionally biased region" description="Basic residues" evidence="2">
    <location>
        <begin position="60"/>
        <end position="70"/>
    </location>
</feature>
<feature type="domain" description="Lsr2 DNA-binding" evidence="4">
    <location>
        <begin position="85"/>
        <end position="119"/>
    </location>
</feature>
<dbReference type="AlphaFoldDB" id="A0A318S4Z5"/>
<evidence type="ECO:0000256" key="1">
    <source>
        <dbReference type="ARBA" id="ARBA00023125"/>
    </source>
</evidence>
<dbReference type="Pfam" id="PF11774">
    <property type="entry name" value="Lsr2"/>
    <property type="match status" value="1"/>
</dbReference>
<evidence type="ECO:0000256" key="2">
    <source>
        <dbReference type="SAM" id="MobiDB-lite"/>
    </source>
</evidence>
<keyword evidence="6" id="KW-1185">Reference proteome</keyword>
<sequence>MATVTRFEFVDDIDGKPLDVEDVNVVQWAWLGVEYEFETSTANLDRIENGRLPVSTLLAKSRRTGGRKKSPSQSSASKPATSAGGTDTKAIREWAQQNGYEVSDRGRIPANIVEAFTSAH</sequence>
<name>A0A318S4Z5_WILLI</name>
<evidence type="ECO:0000313" key="5">
    <source>
        <dbReference type="EMBL" id="PYE19219.1"/>
    </source>
</evidence>
<evidence type="ECO:0000259" key="4">
    <source>
        <dbReference type="Pfam" id="PF23359"/>
    </source>
</evidence>
<dbReference type="InterPro" id="IPR055370">
    <property type="entry name" value="Lsr2_DNA-bd"/>
</dbReference>
<feature type="region of interest" description="Disordered" evidence="2">
    <location>
        <begin position="57"/>
        <end position="90"/>
    </location>
</feature>
<proteinExistence type="predicted"/>
<dbReference type="Gene3D" id="3.30.60.230">
    <property type="entry name" value="Lsr2, dimerization domain"/>
    <property type="match status" value="1"/>
</dbReference>
<evidence type="ECO:0000259" key="3">
    <source>
        <dbReference type="Pfam" id="PF11774"/>
    </source>
</evidence>
<dbReference type="InterPro" id="IPR024412">
    <property type="entry name" value="Lsr2_dim_dom"/>
</dbReference>
<evidence type="ECO:0000313" key="6">
    <source>
        <dbReference type="Proteomes" id="UP000247591"/>
    </source>
</evidence>
<dbReference type="InterPro" id="IPR042261">
    <property type="entry name" value="Lsr2-like_dimerization"/>
</dbReference>